<reference evidence="7" key="2">
    <citation type="submission" date="2021-02" db="EMBL/GenBank/DDBJ databases">
        <title>Aspergillus chevalieri M1 genome sequence.</title>
        <authorList>
            <person name="Kadooka C."/>
            <person name="Mori K."/>
            <person name="Futagami T."/>
        </authorList>
    </citation>
    <scope>NUCLEOTIDE SEQUENCE</scope>
    <source>
        <strain evidence="7">M1</strain>
    </source>
</reference>
<feature type="region of interest" description="Disordered" evidence="5">
    <location>
        <begin position="36"/>
        <end position="122"/>
    </location>
</feature>
<reference evidence="7" key="1">
    <citation type="submission" date="2021-01" db="EMBL/GenBank/DDBJ databases">
        <authorList>
            <consortium name="Aspergillus chevalieri M1 genome sequencing consortium"/>
            <person name="Kazuki M."/>
            <person name="Futagami T."/>
        </authorList>
    </citation>
    <scope>NUCLEOTIDE SEQUENCE</scope>
    <source>
        <strain evidence="7">M1</strain>
    </source>
</reference>
<name>A0A7R7ZJM1_ASPCH</name>
<comment type="subcellular location">
    <subcellularLocation>
        <location evidence="1">Mitochondrion</location>
    </subcellularLocation>
</comment>
<evidence type="ECO:0000256" key="1">
    <source>
        <dbReference type="ARBA" id="ARBA00004173"/>
    </source>
</evidence>
<dbReference type="Pfam" id="PF08213">
    <property type="entry name" value="COX24_C"/>
    <property type="match status" value="1"/>
</dbReference>
<evidence type="ECO:0000256" key="4">
    <source>
        <dbReference type="ARBA" id="ARBA00035682"/>
    </source>
</evidence>
<dbReference type="KEGG" id="ache:ACHE_20288S"/>
<evidence type="ECO:0000256" key="3">
    <source>
        <dbReference type="ARBA" id="ARBA00035647"/>
    </source>
</evidence>
<feature type="compositionally biased region" description="Low complexity" evidence="5">
    <location>
        <begin position="36"/>
        <end position="52"/>
    </location>
</feature>
<dbReference type="PANTHER" id="PTHR32035">
    <property type="entry name" value="AURORA KINASE A-INTERACTING PROTEIN"/>
    <property type="match status" value="1"/>
</dbReference>
<dbReference type="GO" id="GO:0005739">
    <property type="term" value="C:mitochondrion"/>
    <property type="evidence" value="ECO:0007669"/>
    <property type="project" value="UniProtKB-SubCell"/>
</dbReference>
<organism evidence="7 8">
    <name type="scientific">Aspergillus chevalieri</name>
    <name type="common">Eurotium chevalieri</name>
    <dbReference type="NCBI Taxonomy" id="182096"/>
    <lineage>
        <taxon>Eukaryota</taxon>
        <taxon>Fungi</taxon>
        <taxon>Dikarya</taxon>
        <taxon>Ascomycota</taxon>
        <taxon>Pezizomycotina</taxon>
        <taxon>Eurotiomycetes</taxon>
        <taxon>Eurotiomycetidae</taxon>
        <taxon>Eurotiales</taxon>
        <taxon>Aspergillaceae</taxon>
        <taxon>Aspergillus</taxon>
        <taxon>Aspergillus subgen. Aspergillus</taxon>
    </lineage>
</organism>
<keyword evidence="8" id="KW-1185">Reference proteome</keyword>
<evidence type="ECO:0000256" key="5">
    <source>
        <dbReference type="SAM" id="MobiDB-lite"/>
    </source>
</evidence>
<sequence>MLSSSLRRAAWTPIVPISGIARTAAGAAGAAAGASAAASTTSNNMTTNNSNGGLMPQYVRQRRYSSSSSKPSDGFDASGPSSGQTPAKGVNGGTGESKREGRRSRRAGKEQRSAQQQQHDAAFSKLPSVPSTQYQQPHDVHVASFFSIHRPISVSTTVPPSSNQEAFDAIFSSKKSAKAEQEDVMLTLSSAVQSMENTAAEHDDLGRHLEVDVQPYDSMNMSDIKLSVDELAKRLRAFHPPPPPMPFDEAKEVANARQLESSQENSYSTVLTIHESTDATGRKTYEAHTTPFVRTQDMDAPGATEHEEFIDVPQSKGTTYIERLRNNRTMHAISTKRRRKAKMKKHKYKKLLRNTRTLRRKLDKA</sequence>
<comment type="similarity">
    <text evidence="3">Belongs to the mitochondrion-specific ribosomal protein mS38 family.</text>
</comment>
<keyword evidence="2" id="KW-0496">Mitochondrion</keyword>
<dbReference type="AlphaFoldDB" id="A0A7R7ZJM1"/>
<gene>
    <name evidence="7" type="ORF">ACHE_20288S</name>
</gene>
<evidence type="ECO:0000313" key="8">
    <source>
        <dbReference type="Proteomes" id="UP000637239"/>
    </source>
</evidence>
<evidence type="ECO:0000256" key="2">
    <source>
        <dbReference type="ARBA" id="ARBA00023128"/>
    </source>
</evidence>
<dbReference type="SMART" id="SM01155">
    <property type="entry name" value="DUF1713"/>
    <property type="match status" value="1"/>
</dbReference>
<dbReference type="RefSeq" id="XP_043133352.1">
    <property type="nucleotide sequence ID" value="XM_043284574.1"/>
</dbReference>
<dbReference type="EMBL" id="AP024417">
    <property type="protein sequence ID" value="BCR84830.1"/>
    <property type="molecule type" value="Genomic_DNA"/>
</dbReference>
<proteinExistence type="inferred from homology"/>
<dbReference type="Proteomes" id="UP000637239">
    <property type="component" value="Chromosome 2"/>
</dbReference>
<accession>A0A7R7ZJM1</accession>
<feature type="domain" description="Ribosomal protein mS38 C-terminal" evidence="6">
    <location>
        <begin position="331"/>
        <end position="364"/>
    </location>
</feature>
<dbReference type="GeneID" id="66979189"/>
<evidence type="ECO:0000259" key="6">
    <source>
        <dbReference type="SMART" id="SM01155"/>
    </source>
</evidence>
<dbReference type="InterPro" id="IPR013177">
    <property type="entry name" value="Ribosomal_mS38_C"/>
</dbReference>
<protein>
    <recommendedName>
        <fullName evidence="4">Small ribosomal subunit protein mS38</fullName>
    </recommendedName>
</protein>
<evidence type="ECO:0000313" key="7">
    <source>
        <dbReference type="EMBL" id="BCR84830.1"/>
    </source>
</evidence>
<dbReference type="PANTHER" id="PTHR32035:SF3">
    <property type="entry name" value="SMALL RIBOSOMAL SUBUNIT PROTEIN MS38"/>
    <property type="match status" value="1"/>
</dbReference>